<name>A0ABY2TWJ6_9PSED</name>
<evidence type="ECO:0000313" key="1">
    <source>
        <dbReference type="EMBL" id="TLG87793.1"/>
    </source>
</evidence>
<dbReference type="Proteomes" id="UP000304941">
    <property type="component" value="Unassembled WGS sequence"/>
</dbReference>
<gene>
    <name evidence="1" type="ORF">FEM54_29150</name>
</gene>
<protein>
    <recommendedName>
        <fullName evidence="3">Restriction endonuclease</fullName>
    </recommendedName>
</protein>
<reference evidence="1 2" key="1">
    <citation type="submission" date="2019-05" db="EMBL/GenBank/DDBJ databases">
        <title>Pseudomonas edaphica sp. nov., isolated from rhizospheric soil of Cistus ladanifer L. in Spain.</title>
        <authorList>
            <person name="Peix A."/>
        </authorList>
    </citation>
    <scope>NUCLEOTIDE SEQUENCE [LARGE SCALE GENOMIC DNA]</scope>
    <source>
        <strain evidence="1 2">RD25</strain>
    </source>
</reference>
<dbReference type="InterPro" id="IPR011335">
    <property type="entry name" value="Restrct_endonuc-II-like"/>
</dbReference>
<accession>A0ABY2TWJ6</accession>
<sequence>MKEPSALTKNITEWLKKTGFPLEMEAAAAFREAGFDVRQSATFADPQADKGREIDVLAQDPDWIGILDISFVVECKSTQNPWVVFMSDDVLKTSNRLDAFGVKSGAARAVLKKRVSMGIRRELPLLTKYIERPNRGGYGFRQAMGGKNDEAFGAAISVLKACHGVSQDEGEGKLPRLAFAFPIIVVDSPLFECERSSEGELVLTEVQKSEFLFSAHIPSQVGCCIRVVRRECLTEVARESKELADALRDNLARDESRILADAL</sequence>
<dbReference type="SUPFAM" id="SSF52980">
    <property type="entry name" value="Restriction endonuclease-like"/>
    <property type="match status" value="1"/>
</dbReference>
<organism evidence="1 2">
    <name type="scientific">Pseudomonas edaphica</name>
    <dbReference type="NCBI Taxonomy" id="2006980"/>
    <lineage>
        <taxon>Bacteria</taxon>
        <taxon>Pseudomonadati</taxon>
        <taxon>Pseudomonadota</taxon>
        <taxon>Gammaproteobacteria</taxon>
        <taxon>Pseudomonadales</taxon>
        <taxon>Pseudomonadaceae</taxon>
        <taxon>Pseudomonas</taxon>
    </lineage>
</organism>
<proteinExistence type="predicted"/>
<comment type="caution">
    <text evidence="1">The sequence shown here is derived from an EMBL/GenBank/DDBJ whole genome shotgun (WGS) entry which is preliminary data.</text>
</comment>
<dbReference type="RefSeq" id="WP_138453918.1">
    <property type="nucleotide sequence ID" value="NZ_VBVZ01000698.1"/>
</dbReference>
<keyword evidence="2" id="KW-1185">Reference proteome</keyword>
<evidence type="ECO:0000313" key="2">
    <source>
        <dbReference type="Proteomes" id="UP000304941"/>
    </source>
</evidence>
<evidence type="ECO:0008006" key="3">
    <source>
        <dbReference type="Google" id="ProtNLM"/>
    </source>
</evidence>
<dbReference type="EMBL" id="VBVZ01000698">
    <property type="protein sequence ID" value="TLG87793.1"/>
    <property type="molecule type" value="Genomic_DNA"/>
</dbReference>